<dbReference type="Proteomes" id="UP000537522">
    <property type="component" value="Unassembled WGS sequence"/>
</dbReference>
<proteinExistence type="inferred from homology"/>
<dbReference type="EMBL" id="VXAL01015884">
    <property type="protein sequence ID" value="NXK54250.1"/>
    <property type="molecule type" value="Genomic_DNA"/>
</dbReference>
<evidence type="ECO:0000256" key="21">
    <source>
        <dbReference type="ARBA" id="ARBA00064664"/>
    </source>
</evidence>
<keyword evidence="10 22" id="KW-0378">Hydrolase</keyword>
<evidence type="ECO:0000256" key="9">
    <source>
        <dbReference type="ARBA" id="ARBA00022769"/>
    </source>
</evidence>
<evidence type="ECO:0000256" key="20">
    <source>
        <dbReference type="ARBA" id="ARBA00057694"/>
    </source>
</evidence>
<keyword evidence="14 22" id="KW-0267">Excision nuclease</keyword>
<dbReference type="PROSITE" id="PS00842">
    <property type="entry name" value="XPG_2"/>
    <property type="match status" value="1"/>
</dbReference>
<dbReference type="PRINTS" id="PR00853">
    <property type="entry name" value="XPGRADSUPER"/>
</dbReference>
<feature type="compositionally biased region" description="Polar residues" evidence="23">
    <location>
        <begin position="448"/>
        <end position="459"/>
    </location>
</feature>
<dbReference type="GO" id="GO:0051321">
    <property type="term" value="P:meiotic cell cycle"/>
    <property type="evidence" value="ECO:0007669"/>
    <property type="project" value="UniProtKB-KW"/>
</dbReference>
<keyword evidence="5 22" id="KW-0540">Nuclease</keyword>
<evidence type="ECO:0000313" key="27">
    <source>
        <dbReference type="Proteomes" id="UP000537522"/>
    </source>
</evidence>
<keyword evidence="27" id="KW-1185">Reference proteome</keyword>
<dbReference type="GO" id="GO:0035312">
    <property type="term" value="F:5'-3' DNA exonuclease activity"/>
    <property type="evidence" value="ECO:0007669"/>
    <property type="project" value="UniProtKB-UniRule"/>
</dbReference>
<evidence type="ECO:0000256" key="13">
    <source>
        <dbReference type="ARBA" id="ARBA00022859"/>
    </source>
</evidence>
<evidence type="ECO:0000256" key="12">
    <source>
        <dbReference type="ARBA" id="ARBA00022842"/>
    </source>
</evidence>
<comment type="function">
    <text evidence="20">5'-&gt;3' double-stranded DNA exonuclease which may also possess a cryptic 3'-&gt;5' double-stranded DNA exonuclease activity. Functions in DNA mismatch repair (MMR) to excise mismatch-containing DNA tracts directed by strand breaks located either 5' or 3' to the mismatch. Also exhibits endonuclease activity against 5'-overhanging flap structures similar to those generated by displacement synthesis when DNA polymerase encounters the 5'-end of a downstream Okazaki fragment. Required for somatic hypermutation (SHM) and class switch recombination (CSR) of immunoglobulin genes. Essential for male and female meiosis.</text>
</comment>
<dbReference type="CDD" id="cd09908">
    <property type="entry name" value="H3TH_EXO1"/>
    <property type="match status" value="1"/>
</dbReference>
<keyword evidence="18 22" id="KW-0539">Nucleus</keyword>
<dbReference type="InterPro" id="IPR006085">
    <property type="entry name" value="XPG_DNA_repair_N"/>
</dbReference>
<dbReference type="GO" id="GO:0006310">
    <property type="term" value="P:DNA recombination"/>
    <property type="evidence" value="ECO:0007669"/>
    <property type="project" value="TreeGrafter"/>
</dbReference>
<comment type="subunit">
    <text evidence="21">Interacts with the MLH1-PMS2 heterodimer via MLH1. Interacts with MSH3. Interacts with the MSH2-MSH6 heterodimer via MSH2, and this interaction may increase the processivity of the 5'-&gt;3' exonuclease activity. Interacts with PCNA, and this interaction may both stimulate the cryptic 3'-&gt;5' exonuclease activity and suppress the 5'-&gt;3' exonuclease activity. Interacts with WRN, and this interaction stimulates both the 5'-&gt;3' exonuclease activity and cleavage of 5'-overhanging flap structures. Interacts with RECQL/RECQ1, and this interaction stimulates cleavage of 5'-overhanging flap structures. Interacts with DNA helicase ZGRF1; the interaction is increased following DNA damage induction.</text>
</comment>
<keyword evidence="4" id="KW-0597">Phosphoprotein</keyword>
<evidence type="ECO:0000256" key="8">
    <source>
        <dbReference type="ARBA" id="ARBA00022763"/>
    </source>
</evidence>
<feature type="non-terminal residue" evidence="26">
    <location>
        <position position="1"/>
    </location>
</feature>
<dbReference type="FunFam" id="3.40.50.1010:FF:000111">
    <property type="entry name" value="Exonuclease 1"/>
    <property type="match status" value="1"/>
</dbReference>
<evidence type="ECO:0000256" key="3">
    <source>
        <dbReference type="ARBA" id="ARBA00020324"/>
    </source>
</evidence>
<evidence type="ECO:0000256" key="11">
    <source>
        <dbReference type="ARBA" id="ARBA00022839"/>
    </source>
</evidence>
<comment type="caution">
    <text evidence="26">The sequence shown here is derived from an EMBL/GenBank/DDBJ whole genome shotgun (WGS) entry which is preliminary data.</text>
</comment>
<evidence type="ECO:0000256" key="18">
    <source>
        <dbReference type="ARBA" id="ARBA00023242"/>
    </source>
</evidence>
<keyword evidence="13" id="KW-0391">Immunity</keyword>
<feature type="region of interest" description="Disordered" evidence="23">
    <location>
        <begin position="440"/>
        <end position="459"/>
    </location>
</feature>
<gene>
    <name evidence="26" type="primary">Exo1</name>
    <name evidence="26" type="ORF">CHATOR_R04023</name>
</gene>
<dbReference type="InterPro" id="IPR037315">
    <property type="entry name" value="EXO1_H3TH"/>
</dbReference>
<dbReference type="Gene3D" id="1.10.150.20">
    <property type="entry name" value="5' to 3' exonuclease, C-terminal subdomain"/>
    <property type="match status" value="1"/>
</dbReference>
<comment type="similarity">
    <text evidence="2 22">Belongs to the XPG/RAD2 endonuclease family. EXO1 subfamily.</text>
</comment>
<evidence type="ECO:0000259" key="25">
    <source>
        <dbReference type="SMART" id="SM00485"/>
    </source>
</evidence>
<dbReference type="PANTHER" id="PTHR11081">
    <property type="entry name" value="FLAP ENDONUCLEASE FAMILY MEMBER"/>
    <property type="match status" value="1"/>
</dbReference>
<evidence type="ECO:0000313" key="26">
    <source>
        <dbReference type="EMBL" id="NXK54250.1"/>
    </source>
</evidence>
<dbReference type="SMART" id="SM00485">
    <property type="entry name" value="XPGN"/>
    <property type="match status" value="1"/>
</dbReference>
<dbReference type="Pfam" id="PF00752">
    <property type="entry name" value="XPG_N"/>
    <property type="match status" value="1"/>
</dbReference>
<dbReference type="GO" id="GO:0003677">
    <property type="term" value="F:DNA binding"/>
    <property type="evidence" value="ECO:0007669"/>
    <property type="project" value="UniProtKB-UniRule"/>
</dbReference>
<dbReference type="SMART" id="SM00484">
    <property type="entry name" value="XPGI"/>
    <property type="match status" value="1"/>
</dbReference>
<dbReference type="InterPro" id="IPR006086">
    <property type="entry name" value="XPG-I_dom"/>
</dbReference>
<dbReference type="InterPro" id="IPR029060">
    <property type="entry name" value="PIN-like_dom_sf"/>
</dbReference>
<evidence type="ECO:0000256" key="4">
    <source>
        <dbReference type="ARBA" id="ARBA00022553"/>
    </source>
</evidence>
<keyword evidence="16 22" id="KW-0238">DNA-binding</keyword>
<dbReference type="FunFam" id="1.10.150.20:FF:000011">
    <property type="entry name" value="exonuclease 1"/>
    <property type="match status" value="1"/>
</dbReference>
<name>A0A7L0KD07_CHATO</name>
<evidence type="ECO:0000256" key="14">
    <source>
        <dbReference type="ARBA" id="ARBA00022881"/>
    </source>
</evidence>
<keyword evidence="11 22" id="KW-0269">Exonuclease</keyword>
<feature type="compositionally biased region" description="Low complexity" evidence="23">
    <location>
        <begin position="641"/>
        <end position="652"/>
    </location>
</feature>
<evidence type="ECO:0000256" key="7">
    <source>
        <dbReference type="ARBA" id="ARBA00022759"/>
    </source>
</evidence>
<dbReference type="InterPro" id="IPR006084">
    <property type="entry name" value="XPG/Rad2"/>
</dbReference>
<evidence type="ECO:0000259" key="24">
    <source>
        <dbReference type="SMART" id="SM00484"/>
    </source>
</evidence>
<keyword evidence="15" id="KW-0007">Acetylation</keyword>
<accession>A0A7L0KD07</accession>
<evidence type="ECO:0000256" key="22">
    <source>
        <dbReference type="RuleBase" id="RU910737"/>
    </source>
</evidence>
<dbReference type="GO" id="GO:0017108">
    <property type="term" value="F:5'-flap endonuclease activity"/>
    <property type="evidence" value="ECO:0007669"/>
    <property type="project" value="TreeGrafter"/>
</dbReference>
<keyword evidence="8 22" id="KW-0227">DNA damage</keyword>
<keyword evidence="7" id="KW-0255">Endonuclease</keyword>
<dbReference type="GO" id="GO:0046872">
    <property type="term" value="F:metal ion binding"/>
    <property type="evidence" value="ECO:0007669"/>
    <property type="project" value="UniProtKB-UniRule"/>
</dbReference>
<dbReference type="SMART" id="SM00279">
    <property type="entry name" value="HhH2"/>
    <property type="match status" value="1"/>
</dbReference>
<dbReference type="PANTHER" id="PTHR11081:SF8">
    <property type="entry name" value="EXONUCLEASE 1"/>
    <property type="match status" value="1"/>
</dbReference>
<evidence type="ECO:0000256" key="5">
    <source>
        <dbReference type="ARBA" id="ARBA00022722"/>
    </source>
</evidence>
<dbReference type="InterPro" id="IPR036279">
    <property type="entry name" value="5-3_exonuclease_C_sf"/>
</dbReference>
<reference evidence="26 27" key="1">
    <citation type="submission" date="2019-09" db="EMBL/GenBank/DDBJ databases">
        <title>Bird 10,000 Genomes (B10K) Project - Family phase.</title>
        <authorList>
            <person name="Zhang G."/>
        </authorList>
    </citation>
    <scope>NUCLEOTIDE SEQUENCE [LARGE SCALE GENOMIC DNA]</scope>
    <source>
        <strain evidence="26">B10K-DU-011-36</strain>
        <tissue evidence="26">Muscle</tissue>
    </source>
</reference>
<dbReference type="SUPFAM" id="SSF88723">
    <property type="entry name" value="PIN domain-like"/>
    <property type="match status" value="1"/>
</dbReference>
<sequence>MGIQGLLQFIKEAAEPAHVKKYRGQAVAVDTYCWLHKGSYACAEKLAKGEPTDHYVAFCMKLVDMLLSFGIKPILVFDGCTLPSKKEVEKARREKRQASLLKGKQLLQEGRFSEARECFARSVNVTHAMAREVIKAARTHGVDCIVAPYEADAQLAYLNKTGMVQAIITEDSDLLAFGCKKVFLKIDKFGNGLEIDQARLGNCKQLGNIFTEEKFRYMCILSGCDYLSSIHGIGLAKACRLLKLANNPDIIKVIKKMGHYLKMNITVSEEYIQGFTRANNTFLYQLVFDPVDRKLVPLNAYADDIDPETLLYAGRHFGDSTAFQIAIGNIDIDTMERIDNYNPDTAQTTQQRSRDWNDRHANHINSIWSRDYKLGPSTLTVPHITHLPEKSTTKGIEKIISIKGLKLPGKELSAKRPRSDLEELSDGDLLNQYSFSKAKKFKEESDENSQPQKSVSAIRSIDSSGNAVIKESSNCLPSVRNKFASFLQRKNKQRDAVIVPGTRSRFFCNDADVLDCRPKDDSDQIQDVEGDCKKQEANHVAEDTSPFSETEKTRTISSLPGERQKSCFQWFSSLGNNSGNPGPSRTVFSSQLFHQQRSNCMASQADDVNGVQAESGVMCVESDEESSPLIESKCSSQSQRSCEPSECSLESPKIPQESDSRSKVANNQCTRRHPVFSAVQTDKKNTVAKIKVPGLHKSSSVGSRIVTKLKPLIPAKVSGLSKKLSPVQKRNHCDAENKLGLQATISELWKNFQFKREYEKLPTCKKSDPLSPIKDNIQLTPETEEEIFNHLERSHVQRSIFQ</sequence>
<dbReference type="InterPro" id="IPR044752">
    <property type="entry name" value="PIN-like_EXO1"/>
</dbReference>
<keyword evidence="9 22" id="KW-0228">DNA excision</keyword>
<feature type="region of interest" description="Disordered" evidence="23">
    <location>
        <begin position="630"/>
        <end position="671"/>
    </location>
</feature>
<dbReference type="Pfam" id="PF00867">
    <property type="entry name" value="XPG_I"/>
    <property type="match status" value="1"/>
</dbReference>
<feature type="domain" description="XPG-I" evidence="24">
    <location>
        <begin position="138"/>
        <end position="208"/>
    </location>
</feature>
<comment type="subcellular location">
    <subcellularLocation>
        <location evidence="1 22">Nucleus</location>
    </subcellularLocation>
</comment>
<evidence type="ECO:0000256" key="16">
    <source>
        <dbReference type="ARBA" id="ARBA00023125"/>
    </source>
</evidence>
<dbReference type="InterPro" id="IPR019974">
    <property type="entry name" value="XPG_CS"/>
</dbReference>
<evidence type="ECO:0000256" key="15">
    <source>
        <dbReference type="ARBA" id="ARBA00022990"/>
    </source>
</evidence>
<evidence type="ECO:0000256" key="17">
    <source>
        <dbReference type="ARBA" id="ARBA00023204"/>
    </source>
</evidence>
<organism evidence="26 27">
    <name type="scientific">Chauna torquata</name>
    <name type="common">Southern screamer</name>
    <dbReference type="NCBI Taxonomy" id="30388"/>
    <lineage>
        <taxon>Eukaryota</taxon>
        <taxon>Metazoa</taxon>
        <taxon>Chordata</taxon>
        <taxon>Craniata</taxon>
        <taxon>Vertebrata</taxon>
        <taxon>Euteleostomi</taxon>
        <taxon>Archelosauria</taxon>
        <taxon>Archosauria</taxon>
        <taxon>Dinosauria</taxon>
        <taxon>Saurischia</taxon>
        <taxon>Theropoda</taxon>
        <taxon>Coelurosauria</taxon>
        <taxon>Aves</taxon>
        <taxon>Neognathae</taxon>
        <taxon>Galloanserae</taxon>
        <taxon>Anseriformes</taxon>
        <taxon>Anhimidae</taxon>
        <taxon>Chauna</taxon>
    </lineage>
</organism>
<feature type="non-terminal residue" evidence="26">
    <location>
        <position position="802"/>
    </location>
</feature>
<keyword evidence="19" id="KW-0469">Meiosis</keyword>
<keyword evidence="17 22" id="KW-0234">DNA repair</keyword>
<dbReference type="PROSITE" id="PS00841">
    <property type="entry name" value="XPG_1"/>
    <property type="match status" value="1"/>
</dbReference>
<protein>
    <recommendedName>
        <fullName evidence="3 22">Exonuclease 1</fullName>
        <ecNumber evidence="22">3.1.-.-</ecNumber>
    </recommendedName>
</protein>
<comment type="cofactor">
    <cofactor evidence="22">
        <name>Mg(2+)</name>
        <dbReference type="ChEBI" id="CHEBI:18420"/>
    </cofactor>
    <text evidence="22">Binds 2 magnesium ions per subunit. They probably participate in the reaction catalyzed by the enzyme. May bind an additional third magnesium ion after substrate binding.</text>
</comment>
<dbReference type="SUPFAM" id="SSF47807">
    <property type="entry name" value="5' to 3' exonuclease, C-terminal subdomain"/>
    <property type="match status" value="1"/>
</dbReference>
<dbReference type="InterPro" id="IPR008918">
    <property type="entry name" value="HhH2"/>
</dbReference>
<keyword evidence="6 22" id="KW-0479">Metal-binding</keyword>
<dbReference type="GO" id="GO:0002376">
    <property type="term" value="P:immune system process"/>
    <property type="evidence" value="ECO:0007669"/>
    <property type="project" value="UniProtKB-KW"/>
</dbReference>
<dbReference type="EC" id="3.1.-.-" evidence="22"/>
<feature type="region of interest" description="Disordered" evidence="23">
    <location>
        <begin position="535"/>
        <end position="560"/>
    </location>
</feature>
<evidence type="ECO:0000256" key="19">
    <source>
        <dbReference type="ARBA" id="ARBA00023254"/>
    </source>
</evidence>
<evidence type="ECO:0000256" key="2">
    <source>
        <dbReference type="ARBA" id="ARBA00010563"/>
    </source>
</evidence>
<dbReference type="CDD" id="cd09857">
    <property type="entry name" value="PIN_EXO1"/>
    <property type="match status" value="1"/>
</dbReference>
<dbReference type="GO" id="GO:0005634">
    <property type="term" value="C:nucleus"/>
    <property type="evidence" value="ECO:0007669"/>
    <property type="project" value="UniProtKB-SubCell"/>
</dbReference>
<dbReference type="Gene3D" id="3.40.50.1010">
    <property type="entry name" value="5'-nuclease"/>
    <property type="match status" value="1"/>
</dbReference>
<feature type="domain" description="XPG N-terminal" evidence="25">
    <location>
        <begin position="1"/>
        <end position="99"/>
    </location>
</feature>
<evidence type="ECO:0000256" key="10">
    <source>
        <dbReference type="ARBA" id="ARBA00022801"/>
    </source>
</evidence>
<evidence type="ECO:0000256" key="1">
    <source>
        <dbReference type="ARBA" id="ARBA00004123"/>
    </source>
</evidence>
<evidence type="ECO:0000256" key="23">
    <source>
        <dbReference type="SAM" id="MobiDB-lite"/>
    </source>
</evidence>
<evidence type="ECO:0000256" key="6">
    <source>
        <dbReference type="ARBA" id="ARBA00022723"/>
    </source>
</evidence>
<keyword evidence="12 22" id="KW-0460">Magnesium</keyword>
<dbReference type="GO" id="GO:0006298">
    <property type="term" value="P:mismatch repair"/>
    <property type="evidence" value="ECO:0007669"/>
    <property type="project" value="TreeGrafter"/>
</dbReference>
<dbReference type="AlphaFoldDB" id="A0A7L0KD07"/>